<evidence type="ECO:0000313" key="2">
    <source>
        <dbReference type="Proteomes" id="UP000277204"/>
    </source>
</evidence>
<dbReference type="SUPFAM" id="SSF56219">
    <property type="entry name" value="DNase I-like"/>
    <property type="match status" value="1"/>
</dbReference>
<dbReference type="AlphaFoldDB" id="A0A183ML31"/>
<dbReference type="Proteomes" id="UP000277204">
    <property type="component" value="Unassembled WGS sequence"/>
</dbReference>
<dbReference type="InterPro" id="IPR036691">
    <property type="entry name" value="Endo/exonu/phosph_ase_sf"/>
</dbReference>
<dbReference type="InterPro" id="IPR027124">
    <property type="entry name" value="Swc5/CFDP1/2"/>
</dbReference>
<sequence length="534" mass="60800">MRRYNLEVLGISETHWMQVGQQRLTSGELVLYSCHEEQNAPHTQGVALMLSKQAQNALIGWESHGPSIIKASIKTKKEGITMNIIQCCAPTNNYNEDTKDQSYNRLHSIVEKCETKDLTILKGDFNAKVGTDNTGYEDIMGRHGLGERNENGERFANLCAFNKLVIGGTIFPHKRIHKTTWTSPDHTTQNQIDHTCINKTFRRTIEDVRTKRGADIASDHHLLVVKMKLKLKKHWTTGRTISQKFNTAFLQDTNKLNKFKIVLSNKFQAFHDLLNGEGTTVKSKWKEIKEAITSTCHEVLGHKKHHYKEWITIDTLDKIEERRKKKAAINTSRTRAEKAKAQAEYTVVNKQVKKSIRTDKRKYVKDLAKTAEKAAREGNMRQLCDTTKKLSGNRRKPERSVKIKEGKVITNIEEQQNKWVEHFKELLNQSAPLNPPNIEAAPTDLPINVGPPTIEETSMVIRQIKSGKAAGPDNIPTEALKAKTKSRLYGSLWNNQLNGIHQSTSNSLTTKRHLIAWTEQHYGNSFDTTACLRR</sequence>
<dbReference type="Gene3D" id="3.60.10.10">
    <property type="entry name" value="Endonuclease/exonuclease/phosphatase"/>
    <property type="match status" value="1"/>
</dbReference>
<gene>
    <name evidence="1" type="ORF">SMRZ_LOCUS16756</name>
</gene>
<keyword evidence="2" id="KW-1185">Reference proteome</keyword>
<proteinExistence type="predicted"/>
<dbReference type="PANTHER" id="PTHR23227:SF67">
    <property type="entry name" value="CRANIOFACIAL DEVELOPMENT PROTEIN 2-LIKE"/>
    <property type="match status" value="1"/>
</dbReference>
<protein>
    <submittedName>
        <fullName evidence="1">Uncharacterized protein</fullName>
    </submittedName>
</protein>
<dbReference type="CDD" id="cd09076">
    <property type="entry name" value="L1-EN"/>
    <property type="match status" value="1"/>
</dbReference>
<dbReference type="STRING" id="48269.A0A183ML31"/>
<dbReference type="EMBL" id="UZAI01017217">
    <property type="protein sequence ID" value="VDP21932.1"/>
    <property type="molecule type" value="Genomic_DNA"/>
</dbReference>
<evidence type="ECO:0000313" key="1">
    <source>
        <dbReference type="EMBL" id="VDP21932.1"/>
    </source>
</evidence>
<name>A0A183ML31_9TREM</name>
<reference evidence="1 2" key="1">
    <citation type="submission" date="2018-11" db="EMBL/GenBank/DDBJ databases">
        <authorList>
            <consortium name="Pathogen Informatics"/>
        </authorList>
    </citation>
    <scope>NUCLEOTIDE SEQUENCE [LARGE SCALE GENOMIC DNA]</scope>
    <source>
        <strain evidence="1 2">Zambia</strain>
    </source>
</reference>
<organism evidence="1 2">
    <name type="scientific">Schistosoma margrebowiei</name>
    <dbReference type="NCBI Taxonomy" id="48269"/>
    <lineage>
        <taxon>Eukaryota</taxon>
        <taxon>Metazoa</taxon>
        <taxon>Spiralia</taxon>
        <taxon>Lophotrochozoa</taxon>
        <taxon>Platyhelminthes</taxon>
        <taxon>Trematoda</taxon>
        <taxon>Digenea</taxon>
        <taxon>Strigeidida</taxon>
        <taxon>Schistosomatoidea</taxon>
        <taxon>Schistosomatidae</taxon>
        <taxon>Schistosoma</taxon>
    </lineage>
</organism>
<accession>A0A183ML31</accession>
<dbReference type="PANTHER" id="PTHR23227">
    <property type="entry name" value="BUCENTAUR RELATED"/>
    <property type="match status" value="1"/>
</dbReference>